<dbReference type="EMBL" id="CP028858">
    <property type="protein sequence ID" value="AWB28686.1"/>
    <property type="molecule type" value="Genomic_DNA"/>
</dbReference>
<reference evidence="1 2" key="1">
    <citation type="submission" date="2018-04" db="EMBL/GenBank/DDBJ databases">
        <title>Halococcoides cellulosivorans gen. nov., sp. nov., an extremely halophilic cellulose-utilizing haloarchaeon from hypersaline lakes.</title>
        <authorList>
            <person name="Sorokin D.Y."/>
            <person name="Toshchakov S.V."/>
            <person name="Samarov N.I."/>
            <person name="Korzhenkov A."/>
            <person name="Kublanov I.V."/>
        </authorList>
    </citation>
    <scope>NUCLEOTIDE SEQUENCE [LARGE SCALE GENOMIC DNA]</scope>
    <source>
        <strain evidence="1 2">HArcel1</strain>
    </source>
</reference>
<name>A0A2R4X4G3_9EURY</name>
<dbReference type="Proteomes" id="UP000244727">
    <property type="component" value="Chromosome"/>
</dbReference>
<dbReference type="Pfam" id="PF20126">
    <property type="entry name" value="TumE"/>
    <property type="match status" value="1"/>
</dbReference>
<dbReference type="InterPro" id="IPR045397">
    <property type="entry name" value="TumE-like"/>
</dbReference>
<sequence length="152" mass="16919">MGRGTPLDGDAIVAAVSAIERRLGDCVHDVAYRNTRDGPYETACLTPREARLTLVPGIDQRGGYLDVQWWENGDYKYHYREEGLTFRFGREEANAETDDPIRHFHPPDDRSAHEPSAIAVTTPERVSIAVGTAWISAVRTGDPDRLNDGELP</sequence>
<gene>
    <name evidence="1" type="ORF">HARCEL1_09080</name>
</gene>
<organism evidence="1 2">
    <name type="scientific">Halococcoides cellulosivorans</name>
    <dbReference type="NCBI Taxonomy" id="1679096"/>
    <lineage>
        <taxon>Archaea</taxon>
        <taxon>Methanobacteriati</taxon>
        <taxon>Methanobacteriota</taxon>
        <taxon>Stenosarchaea group</taxon>
        <taxon>Halobacteria</taxon>
        <taxon>Halobacteriales</taxon>
        <taxon>Haloarculaceae</taxon>
        <taxon>Halococcoides</taxon>
    </lineage>
</organism>
<accession>A0A2R4X4G3</accession>
<proteinExistence type="predicted"/>
<dbReference type="AlphaFoldDB" id="A0A2R4X4G3"/>
<evidence type="ECO:0000313" key="1">
    <source>
        <dbReference type="EMBL" id="AWB28686.1"/>
    </source>
</evidence>
<protein>
    <submittedName>
        <fullName evidence="1">Uncharacterized protein</fullName>
    </submittedName>
</protein>
<keyword evidence="2" id="KW-1185">Reference proteome</keyword>
<evidence type="ECO:0000313" key="2">
    <source>
        <dbReference type="Proteomes" id="UP000244727"/>
    </source>
</evidence>
<dbReference type="KEGG" id="harc:HARCEL1_09080"/>